<evidence type="ECO:0000256" key="1">
    <source>
        <dbReference type="SAM" id="SignalP"/>
    </source>
</evidence>
<accession>A0A239EI00</accession>
<protein>
    <recommendedName>
        <fullName evidence="4">DUF1579 domain-containing protein</fullName>
    </recommendedName>
</protein>
<dbReference type="OrthoDB" id="7872725at2"/>
<dbReference type="EMBL" id="FZON01000015">
    <property type="protein sequence ID" value="SNS43514.1"/>
    <property type="molecule type" value="Genomic_DNA"/>
</dbReference>
<keyword evidence="1" id="KW-0732">Signal</keyword>
<feature type="chain" id="PRO_5011991909" description="DUF1579 domain-containing protein" evidence="1">
    <location>
        <begin position="22"/>
        <end position="211"/>
    </location>
</feature>
<sequence>MRGLCTLGLAACIALGGAGHARTQTDPPPLRLAQGFDINELLKGGAPPEATAPDLPMRGLTASPEAAVETTVDALPPVAPFPPSALAGRWTGVGSACDDRQLEFQQSGDRYTAESTRVDPVDGYQVTTLFDATPGPALPGAAHPDDPSRFFSYARQFPARVTRRDGSGAVVDLVEDIAVTLLVSRDTDTLTLRIVEPVTECRFARPADPVN</sequence>
<proteinExistence type="predicted"/>
<evidence type="ECO:0008006" key="4">
    <source>
        <dbReference type="Google" id="ProtNLM"/>
    </source>
</evidence>
<dbReference type="RefSeq" id="WP_141135842.1">
    <property type="nucleotide sequence ID" value="NZ_FZON01000015.1"/>
</dbReference>
<evidence type="ECO:0000313" key="3">
    <source>
        <dbReference type="Proteomes" id="UP000198440"/>
    </source>
</evidence>
<gene>
    <name evidence="2" type="ORF">SAMN04488078_10158</name>
</gene>
<dbReference type="Proteomes" id="UP000198440">
    <property type="component" value="Unassembled WGS sequence"/>
</dbReference>
<name>A0A239EI00_9RHOB</name>
<organism evidence="2 3">
    <name type="scientific">Antarctobacter heliothermus</name>
    <dbReference type="NCBI Taxonomy" id="74033"/>
    <lineage>
        <taxon>Bacteria</taxon>
        <taxon>Pseudomonadati</taxon>
        <taxon>Pseudomonadota</taxon>
        <taxon>Alphaproteobacteria</taxon>
        <taxon>Rhodobacterales</taxon>
        <taxon>Roseobacteraceae</taxon>
        <taxon>Antarctobacter</taxon>
    </lineage>
</organism>
<reference evidence="2 3" key="1">
    <citation type="submission" date="2017-06" db="EMBL/GenBank/DDBJ databases">
        <authorList>
            <person name="Kim H.J."/>
            <person name="Triplett B.A."/>
        </authorList>
    </citation>
    <scope>NUCLEOTIDE SEQUENCE [LARGE SCALE GENOMIC DNA]</scope>
    <source>
        <strain evidence="2 3">DSM 11445</strain>
    </source>
</reference>
<evidence type="ECO:0000313" key="2">
    <source>
        <dbReference type="EMBL" id="SNS43514.1"/>
    </source>
</evidence>
<feature type="signal peptide" evidence="1">
    <location>
        <begin position="1"/>
        <end position="21"/>
    </location>
</feature>
<dbReference type="AlphaFoldDB" id="A0A239EI00"/>